<name>A0ABV3Q7F8_9BACL</name>
<accession>A0ABV3Q7F8</accession>
<evidence type="ECO:0000259" key="5">
    <source>
        <dbReference type="SMART" id="SM00827"/>
    </source>
</evidence>
<dbReference type="PIRSF" id="PIRSF000446">
    <property type="entry name" value="Mct"/>
    <property type="match status" value="1"/>
</dbReference>
<dbReference type="InterPro" id="IPR017554">
    <property type="entry name" value="Malonate_deCOase_MdcHsu"/>
</dbReference>
<dbReference type="EMBL" id="JBFMIA010000025">
    <property type="protein sequence ID" value="MEW9503171.1"/>
    <property type="molecule type" value="Genomic_DNA"/>
</dbReference>
<feature type="domain" description="Malonyl-CoA:ACP transacylase (MAT)" evidence="5">
    <location>
        <begin position="9"/>
        <end position="299"/>
    </location>
</feature>
<evidence type="ECO:0000256" key="3">
    <source>
        <dbReference type="ARBA" id="ARBA00048462"/>
    </source>
</evidence>
<sequence length="312" mass="33777">MNIVKLAFLFPGQGSQKPALLNDLSTCTAVENVLETATASLNESVFNFHSKESLASTKAVQLSLLTAGVATFKAFEMEGVTPDFVAGHSVGAFSAAVAAGVIEFKDALKIVKLRGELMEQAYPEGYGMGVVLGIERNKLQSLIADHFDAKYPVYMANQNAPDQLTISGALPGIQEVIDDAREKGARSSSMLNVRTPSHCPLLASVSHDLTEALHDITIHRPVIPYAGNRKARLLYDPIDIRLDLAESVSSAVQWHDASTVLYEKGARLFIEMPPGTVLSRLAAKAFPDARVLSVEESGFDDCQFVAMRERLK</sequence>
<dbReference type="SUPFAM" id="SSF55048">
    <property type="entry name" value="Probable ACP-binding domain of malonyl-CoA ACP transacylase"/>
    <property type="match status" value="1"/>
</dbReference>
<reference evidence="6 7" key="1">
    <citation type="journal article" date="1979" name="Int. J. Syst. Evol. Microbiol.">
        <title>Bacillus globisporus subsp. marinus subsp. nov.</title>
        <authorList>
            <person name="Liu H."/>
        </authorList>
    </citation>
    <scope>NUCLEOTIDE SEQUENCE [LARGE SCALE GENOMIC DNA]</scope>
    <source>
        <strain evidence="6 7">DSM 1297</strain>
    </source>
</reference>
<keyword evidence="1 4" id="KW-0808">Transferase</keyword>
<comment type="caution">
    <text evidence="6">The sequence shown here is derived from an EMBL/GenBank/DDBJ whole genome shotgun (WGS) entry which is preliminary data.</text>
</comment>
<gene>
    <name evidence="6" type="primary">mdcH</name>
    <name evidence="6" type="ORF">AB1471_15445</name>
</gene>
<comment type="catalytic activity">
    <reaction evidence="3 4">
        <text>holo-[ACP] + malonyl-CoA = malonyl-[ACP] + CoA</text>
        <dbReference type="Rhea" id="RHEA:41792"/>
        <dbReference type="Rhea" id="RHEA-COMP:9623"/>
        <dbReference type="Rhea" id="RHEA-COMP:9685"/>
        <dbReference type="ChEBI" id="CHEBI:57287"/>
        <dbReference type="ChEBI" id="CHEBI:57384"/>
        <dbReference type="ChEBI" id="CHEBI:64479"/>
        <dbReference type="ChEBI" id="CHEBI:78449"/>
        <dbReference type="EC" id="2.3.1.39"/>
    </reaction>
</comment>
<dbReference type="Gene3D" id="3.30.70.250">
    <property type="entry name" value="Malonyl-CoA ACP transacylase, ACP-binding"/>
    <property type="match status" value="1"/>
</dbReference>
<proteinExistence type="inferred from homology"/>
<dbReference type="SMART" id="SM00827">
    <property type="entry name" value="PKS_AT"/>
    <property type="match status" value="1"/>
</dbReference>
<protein>
    <recommendedName>
        <fullName evidence="4">Malonyl CoA-acyl carrier protein transacylase</fullName>
        <ecNumber evidence="4">2.3.1.39</ecNumber>
    </recommendedName>
</protein>
<evidence type="ECO:0000256" key="4">
    <source>
        <dbReference type="PIRNR" id="PIRNR000446"/>
    </source>
</evidence>
<evidence type="ECO:0000313" key="7">
    <source>
        <dbReference type="Proteomes" id="UP001556040"/>
    </source>
</evidence>
<evidence type="ECO:0000313" key="6">
    <source>
        <dbReference type="EMBL" id="MEW9503171.1"/>
    </source>
</evidence>
<dbReference type="RefSeq" id="WP_367780658.1">
    <property type="nucleotide sequence ID" value="NZ_JBFMIA010000025.1"/>
</dbReference>
<evidence type="ECO:0000256" key="2">
    <source>
        <dbReference type="ARBA" id="ARBA00023315"/>
    </source>
</evidence>
<dbReference type="SUPFAM" id="SSF52151">
    <property type="entry name" value="FabD/lysophospholipase-like"/>
    <property type="match status" value="1"/>
</dbReference>
<keyword evidence="7" id="KW-1185">Reference proteome</keyword>
<dbReference type="Pfam" id="PF00698">
    <property type="entry name" value="Acyl_transf_1"/>
    <property type="match status" value="1"/>
</dbReference>
<dbReference type="InterPro" id="IPR014043">
    <property type="entry name" value="Acyl_transferase_dom"/>
</dbReference>
<dbReference type="PANTHER" id="PTHR42681">
    <property type="entry name" value="MALONYL-COA-ACYL CARRIER PROTEIN TRANSACYLASE, MITOCHONDRIAL"/>
    <property type="match status" value="1"/>
</dbReference>
<dbReference type="Proteomes" id="UP001556040">
    <property type="component" value="Unassembled WGS sequence"/>
</dbReference>
<dbReference type="Gene3D" id="3.40.366.10">
    <property type="entry name" value="Malonyl-Coenzyme A Acyl Carrier Protein, domain 2"/>
    <property type="match status" value="1"/>
</dbReference>
<dbReference type="InterPro" id="IPR016035">
    <property type="entry name" value="Acyl_Trfase/lysoPLipase"/>
</dbReference>
<dbReference type="InterPro" id="IPR024925">
    <property type="entry name" value="Malonyl_CoA-ACP_transAc"/>
</dbReference>
<organism evidence="6 7">
    <name type="scientific">Jeotgalibacillus marinus</name>
    <dbReference type="NCBI Taxonomy" id="86667"/>
    <lineage>
        <taxon>Bacteria</taxon>
        <taxon>Bacillati</taxon>
        <taxon>Bacillota</taxon>
        <taxon>Bacilli</taxon>
        <taxon>Bacillales</taxon>
        <taxon>Caryophanaceae</taxon>
        <taxon>Jeotgalibacillus</taxon>
    </lineage>
</organism>
<keyword evidence="2 4" id="KW-0012">Acyltransferase</keyword>
<dbReference type="InterPro" id="IPR016036">
    <property type="entry name" value="Malonyl_transacylase_ACP-bd"/>
</dbReference>
<dbReference type="NCBIfam" id="TIGR03131">
    <property type="entry name" value="malonate_mdcH"/>
    <property type="match status" value="1"/>
</dbReference>
<dbReference type="InterPro" id="IPR001227">
    <property type="entry name" value="Ac_transferase_dom_sf"/>
</dbReference>
<dbReference type="InterPro" id="IPR050858">
    <property type="entry name" value="Mal-CoA-ACP_Trans/PKS_FabD"/>
</dbReference>
<dbReference type="PANTHER" id="PTHR42681:SF1">
    <property type="entry name" value="MALONYL-COA-ACYL CARRIER PROTEIN TRANSACYLASE, MITOCHONDRIAL"/>
    <property type="match status" value="1"/>
</dbReference>
<comment type="similarity">
    <text evidence="4">Belongs to the fabD family.</text>
</comment>
<evidence type="ECO:0000256" key="1">
    <source>
        <dbReference type="ARBA" id="ARBA00022679"/>
    </source>
</evidence>
<dbReference type="EC" id="2.3.1.39" evidence="4"/>